<keyword evidence="2" id="KW-1185">Reference proteome</keyword>
<protein>
    <submittedName>
        <fullName evidence="1">YshB family small membrane protein</fullName>
    </submittedName>
</protein>
<sequence>MLNSLFAWVSQGADVTSAAVSHSPQTVAAAVLCYALMNLVN</sequence>
<dbReference type="Proteomes" id="UP000680634">
    <property type="component" value="Unassembled WGS sequence"/>
</dbReference>
<evidence type="ECO:0000313" key="2">
    <source>
        <dbReference type="Proteomes" id="UP000680634"/>
    </source>
</evidence>
<reference evidence="1 2" key="1">
    <citation type="submission" date="2020-12" db="EMBL/GenBank/DDBJ databases">
        <authorList>
            <person name="Mcmullen J.G."/>
        </authorList>
    </citation>
    <scope>NUCLEOTIDE SEQUENCE [LARGE SCALE GENOMIC DNA]</scope>
    <source>
        <strain evidence="1 2">JGM97</strain>
    </source>
</reference>
<evidence type="ECO:0000313" key="1">
    <source>
        <dbReference type="EMBL" id="MBS0971199.1"/>
    </source>
</evidence>
<organism evidence="1 2">
    <name type="scientific">Nissabacter archeti</name>
    <dbReference type="NCBI Taxonomy" id="1917880"/>
    <lineage>
        <taxon>Bacteria</taxon>
        <taxon>Pseudomonadati</taxon>
        <taxon>Pseudomonadota</taxon>
        <taxon>Gammaproteobacteria</taxon>
        <taxon>Enterobacterales</taxon>
        <taxon>Yersiniaceae</taxon>
        <taxon>Nissabacter</taxon>
    </lineage>
</organism>
<dbReference type="NCBIfam" id="NF033841">
    <property type="entry name" value="small_YshB"/>
    <property type="match status" value="1"/>
</dbReference>
<name>A0ABS5JMT9_9GAMM</name>
<reference evidence="2" key="2">
    <citation type="submission" date="2023-07" db="EMBL/GenBank/DDBJ databases">
        <title>Genome-inferred correspondence between phylogeny and metabolic traits in the wild Drosophila gut microbiome.</title>
        <authorList>
            <person name="Bueno E."/>
            <person name="Blow F."/>
            <person name="Douglas A.E."/>
        </authorList>
    </citation>
    <scope>NUCLEOTIDE SEQUENCE [LARGE SCALE GENOMIC DNA]</scope>
    <source>
        <strain evidence="2">JGM97</strain>
    </source>
</reference>
<dbReference type="EMBL" id="JAERKB010000016">
    <property type="protein sequence ID" value="MBS0971199.1"/>
    <property type="molecule type" value="Genomic_DNA"/>
</dbReference>
<comment type="caution">
    <text evidence="1">The sequence shown here is derived from an EMBL/GenBank/DDBJ whole genome shotgun (WGS) entry which is preliminary data.</text>
</comment>
<accession>A0ABS5JMT9</accession>
<proteinExistence type="predicted"/>
<dbReference type="RefSeq" id="WP_139300336.1">
    <property type="nucleotide sequence ID" value="NZ_FQXW01000014.1"/>
</dbReference>
<dbReference type="InterPro" id="IPR047812">
    <property type="entry name" value="YshB"/>
</dbReference>
<gene>
    <name evidence="1" type="ORF">JK232_20135</name>
</gene>